<feature type="compositionally biased region" description="Basic and acidic residues" evidence="2">
    <location>
        <begin position="587"/>
        <end position="610"/>
    </location>
</feature>
<evidence type="ECO:0000256" key="2">
    <source>
        <dbReference type="SAM" id="MobiDB-lite"/>
    </source>
</evidence>
<feature type="region of interest" description="Disordered" evidence="2">
    <location>
        <begin position="575"/>
        <end position="645"/>
    </location>
</feature>
<dbReference type="PANTHER" id="PTHR30329:SF21">
    <property type="entry name" value="LIPOPROTEIN YIAD-RELATED"/>
    <property type="match status" value="1"/>
</dbReference>
<reference evidence="4 5" key="1">
    <citation type="submission" date="2024-02" db="EMBL/GenBank/DDBJ databases">
        <title>Roseovarius strain W115 nov., isolated from a marine algae.</title>
        <authorList>
            <person name="Lee M.W."/>
            <person name="Lee J.K."/>
            <person name="Kim J.M."/>
            <person name="Choi D.G."/>
            <person name="Baek J.H."/>
            <person name="Bayburt H."/>
            <person name="Jung J.J."/>
            <person name="Han D.M."/>
            <person name="Jeon C.O."/>
        </authorList>
    </citation>
    <scope>NUCLEOTIDE SEQUENCE [LARGE SCALE GENOMIC DNA]</scope>
    <source>
        <strain evidence="4 5">W115</strain>
    </source>
</reference>
<dbReference type="RefSeq" id="WP_317056937.1">
    <property type="nucleotide sequence ID" value="NZ_CP146606.1"/>
</dbReference>
<dbReference type="PROSITE" id="PS51123">
    <property type="entry name" value="OMPA_2"/>
    <property type="match status" value="1"/>
</dbReference>
<protein>
    <submittedName>
        <fullName evidence="4">OmpA family protein</fullName>
    </submittedName>
</protein>
<sequence length="645" mass="69490">MNLRLSSVFSVAGIFAVAFILCLFAARFAVSAIEENSRNAVRDTLDENGMVWTEVDADGLQVYLAGTAPSEATRFRALSIAGSVVESARIIDQMLVEDTAGIEPPRFSVEILRNDSGISLIGLIPASMDRDDLLLDVARRTGDQEITDLLETADYPEPETWQEAVNYAVRSLDDLERAKISVDASRVEVTAMAESEQDKTNLETDLARRLPDGVRLALDISAPRPVVTPFTLRYTIEGGAGKFDVCAADTDNARERILRAAGRNGLDYKAQCTLALGVPSPKWADAAELAIDALGELGGGSVTFSDADISLIAANGTSEPIFDAVVGRLETSLPDVFALHAVLPTPEVENALAPEFVATLSPEGLVQVRGRVDSERARETIDSLAKARFASDAVYTTARVAENLPRDWTVRTLTALEALAYLSNGAVTVTPDAINVIGQTGNKDAEAAITSMLAQKLGNAEQYTIDVSYQEALDPVASLPTPDECEAQIAQIQVERKITFAPSETTIDDIGAAIMDDIAEVVKSCGEIRMEIGGHTDSQGREVMNEQLSQARAQTILNELRSRQVLTASISAKGYGESKPIADNDSEEGREANRRIEFRVIRPDPIKEEQTTLEAMEEEVQNEDQGEDAGASPEEPEAEAESAAE</sequence>
<dbReference type="SUPFAM" id="SSF103088">
    <property type="entry name" value="OmpA-like"/>
    <property type="match status" value="1"/>
</dbReference>
<dbReference type="EMBL" id="CP146606">
    <property type="protein sequence ID" value="WYK16868.1"/>
    <property type="molecule type" value="Genomic_DNA"/>
</dbReference>
<dbReference type="CDD" id="cd07185">
    <property type="entry name" value="OmpA_C-like"/>
    <property type="match status" value="1"/>
</dbReference>
<feature type="domain" description="OmpA-like" evidence="3">
    <location>
        <begin position="487"/>
        <end position="604"/>
    </location>
</feature>
<dbReference type="InterPro" id="IPR036737">
    <property type="entry name" value="OmpA-like_sf"/>
</dbReference>
<dbReference type="Pfam" id="PF00691">
    <property type="entry name" value="OmpA"/>
    <property type="match status" value="1"/>
</dbReference>
<dbReference type="Gene3D" id="3.40.1520.20">
    <property type="match status" value="3"/>
</dbReference>
<keyword evidence="1" id="KW-0472">Membrane</keyword>
<dbReference type="PANTHER" id="PTHR30329">
    <property type="entry name" value="STATOR ELEMENT OF FLAGELLAR MOTOR COMPLEX"/>
    <property type="match status" value="1"/>
</dbReference>
<evidence type="ECO:0000313" key="5">
    <source>
        <dbReference type="Proteomes" id="UP001281305"/>
    </source>
</evidence>
<name>A0ABZ2TFH6_9RHOB</name>
<evidence type="ECO:0000256" key="1">
    <source>
        <dbReference type="PROSITE-ProRule" id="PRU00473"/>
    </source>
</evidence>
<gene>
    <name evidence="4" type="ORF">RZS32_010550</name>
</gene>
<dbReference type="InterPro" id="IPR006665">
    <property type="entry name" value="OmpA-like"/>
</dbReference>
<keyword evidence="5" id="KW-1185">Reference proteome</keyword>
<feature type="compositionally biased region" description="Acidic residues" evidence="2">
    <location>
        <begin position="615"/>
        <end position="627"/>
    </location>
</feature>
<dbReference type="Proteomes" id="UP001281305">
    <property type="component" value="Chromosome"/>
</dbReference>
<organism evidence="4 5">
    <name type="scientific">Roseovarius rhodophyticola</name>
    <dbReference type="NCBI Taxonomy" id="3080827"/>
    <lineage>
        <taxon>Bacteria</taxon>
        <taxon>Pseudomonadati</taxon>
        <taxon>Pseudomonadota</taxon>
        <taxon>Alphaproteobacteria</taxon>
        <taxon>Rhodobacterales</taxon>
        <taxon>Roseobacteraceae</taxon>
        <taxon>Roseovarius</taxon>
    </lineage>
</organism>
<evidence type="ECO:0000259" key="3">
    <source>
        <dbReference type="PROSITE" id="PS51123"/>
    </source>
</evidence>
<feature type="compositionally biased region" description="Acidic residues" evidence="2">
    <location>
        <begin position="634"/>
        <end position="645"/>
    </location>
</feature>
<accession>A0ABZ2TFH6</accession>
<proteinExistence type="predicted"/>
<dbReference type="Gene3D" id="3.30.1330.60">
    <property type="entry name" value="OmpA-like domain"/>
    <property type="match status" value="1"/>
</dbReference>
<evidence type="ECO:0000313" key="4">
    <source>
        <dbReference type="EMBL" id="WYK16868.1"/>
    </source>
</evidence>
<dbReference type="InterPro" id="IPR050330">
    <property type="entry name" value="Bact_OuterMem_StrucFunc"/>
</dbReference>